<dbReference type="Proteomes" id="UP001562425">
    <property type="component" value="Unassembled WGS sequence"/>
</dbReference>
<keyword evidence="3" id="KW-1185">Reference proteome</keyword>
<proteinExistence type="predicted"/>
<gene>
    <name evidence="2" type="ORF">pipiens_003394</name>
</gene>
<dbReference type="AlphaFoldDB" id="A0ABD1CYY9"/>
<name>A0ABD1CYY9_CULPP</name>
<reference evidence="2 3" key="1">
    <citation type="submission" date="2024-05" db="EMBL/GenBank/DDBJ databases">
        <title>Culex pipiens pipiens assembly and annotation.</title>
        <authorList>
            <person name="Alout H."/>
            <person name="Durand T."/>
        </authorList>
    </citation>
    <scope>NUCLEOTIDE SEQUENCE [LARGE SCALE GENOMIC DNA]</scope>
    <source>
        <strain evidence="2">HA-2024</strain>
        <tissue evidence="2">Whole body</tissue>
    </source>
</reference>
<feature type="region of interest" description="Disordered" evidence="1">
    <location>
        <begin position="80"/>
        <end position="102"/>
    </location>
</feature>
<organism evidence="2 3">
    <name type="scientific">Culex pipiens pipiens</name>
    <name type="common">Northern house mosquito</name>
    <dbReference type="NCBI Taxonomy" id="38569"/>
    <lineage>
        <taxon>Eukaryota</taxon>
        <taxon>Metazoa</taxon>
        <taxon>Ecdysozoa</taxon>
        <taxon>Arthropoda</taxon>
        <taxon>Hexapoda</taxon>
        <taxon>Insecta</taxon>
        <taxon>Pterygota</taxon>
        <taxon>Neoptera</taxon>
        <taxon>Endopterygota</taxon>
        <taxon>Diptera</taxon>
        <taxon>Nematocera</taxon>
        <taxon>Culicoidea</taxon>
        <taxon>Culicidae</taxon>
        <taxon>Culicinae</taxon>
        <taxon>Culicini</taxon>
        <taxon>Culex</taxon>
        <taxon>Culex</taxon>
    </lineage>
</organism>
<accession>A0ABD1CYY9</accession>
<evidence type="ECO:0000256" key="1">
    <source>
        <dbReference type="SAM" id="MobiDB-lite"/>
    </source>
</evidence>
<comment type="caution">
    <text evidence="2">The sequence shown here is derived from an EMBL/GenBank/DDBJ whole genome shotgun (WGS) entry which is preliminary data.</text>
</comment>
<dbReference type="EMBL" id="JBEHCU010008519">
    <property type="protein sequence ID" value="KAL1382243.1"/>
    <property type="molecule type" value="Genomic_DNA"/>
</dbReference>
<evidence type="ECO:0000313" key="2">
    <source>
        <dbReference type="EMBL" id="KAL1382243.1"/>
    </source>
</evidence>
<evidence type="ECO:0000313" key="3">
    <source>
        <dbReference type="Proteomes" id="UP001562425"/>
    </source>
</evidence>
<protein>
    <submittedName>
        <fullName evidence="2">Uncharacterized protein</fullName>
    </submittedName>
</protein>
<sequence length="123" mass="14086">MCFSVDYFLTKKSLTIDAAKGLTKCEQDVGQSLKLRPVQRVVIKAWLRPLPYKKIGPIFFFRITSRYSTKWRLEEYNFCSSGSSSAGRAMQQENRQENRLEAGAVRSFRRDAGMTAGHEDRAV</sequence>